<sequence>MVASSWKPCAQPRFDDFASCIVGPWTATATTTTTTATTESIREVEEVMRSCGGAIQGIREIPLDKKASEEERRTYHNHADGGFVYDDDGSYTAGPEQWDWSVSDDEECSIWHTPVDVACGGGRRRRKRRREGPGGGEEEEEEEEEVEGGAVDVEEEDDDEAHGRRGGGAELLSRLLEAARLARRGAVRARHGAVIYVPSSGGQNEAEDGGGGDGSPSFSSTSVVIGRGWNHDYILDSSESGGRRRKNKIVLHSEAHAVVDAICNHGEDEWISVSRGRVTMTGMEQTHRNLTGLFQTCMRWSTAGAAPSTKTTRTTRTTMMTDATSASSMAAIYRPPPLRHNGSVESGRQTGYAQVGYGGGNNVRRGTDYVQSQQQQLGGPPPTGLPRHEYQFRSVDCPSTSSHRQEGAVVGVAVKEVEATLGREDKDVGGPCEGGLESDDAGDVAVKASKSIETTASASKDDTTKSSEPASSCIKQEHYYNQCVPAEEEGNVFRQIIANTNALDLSRPFSDRGSGDPGTGTIEWESSQLSVDLRSIKRARMPNPSQAWPLVRAKWEKQMNAGSGDDADATVVKSSKIGTLVGWSFIETIPPENLDHGDAIATGGAINLHMLSVCPVTKVTRSEIRCHDANGSLISVAFFHGSLSN</sequence>
<evidence type="ECO:0000313" key="3">
    <source>
        <dbReference type="Proteomes" id="UP001530315"/>
    </source>
</evidence>
<feature type="region of interest" description="Disordered" evidence="1">
    <location>
        <begin position="422"/>
        <end position="443"/>
    </location>
</feature>
<feature type="compositionally biased region" description="Acidic residues" evidence="1">
    <location>
        <begin position="136"/>
        <end position="160"/>
    </location>
</feature>
<reference evidence="2 3" key="1">
    <citation type="submission" date="2024-10" db="EMBL/GenBank/DDBJ databases">
        <title>Updated reference genomes for cyclostephanoid diatoms.</title>
        <authorList>
            <person name="Roberts W.R."/>
            <person name="Alverson A.J."/>
        </authorList>
    </citation>
    <scope>NUCLEOTIDE SEQUENCE [LARGE SCALE GENOMIC DNA]</scope>
    <source>
        <strain evidence="2 3">AJA276-08</strain>
    </source>
</reference>
<accession>A0ABD3Q1P7</accession>
<keyword evidence="3" id="KW-1185">Reference proteome</keyword>
<evidence type="ECO:0000256" key="1">
    <source>
        <dbReference type="SAM" id="MobiDB-lite"/>
    </source>
</evidence>
<proteinExistence type="predicted"/>
<gene>
    <name evidence="2" type="ORF">ACHAW5_009908</name>
</gene>
<evidence type="ECO:0000313" key="2">
    <source>
        <dbReference type="EMBL" id="KAL3794348.1"/>
    </source>
</evidence>
<comment type="caution">
    <text evidence="2">The sequence shown here is derived from an EMBL/GenBank/DDBJ whole genome shotgun (WGS) entry which is preliminary data.</text>
</comment>
<name>A0ABD3Q1P7_9STRA</name>
<dbReference type="EMBL" id="JALLAZ020000477">
    <property type="protein sequence ID" value="KAL3794348.1"/>
    <property type="molecule type" value="Genomic_DNA"/>
</dbReference>
<feature type="region of interest" description="Disordered" evidence="1">
    <location>
        <begin position="198"/>
        <end position="222"/>
    </location>
</feature>
<dbReference type="AlphaFoldDB" id="A0ABD3Q1P7"/>
<feature type="region of interest" description="Disordered" evidence="1">
    <location>
        <begin position="120"/>
        <end position="166"/>
    </location>
</feature>
<protein>
    <submittedName>
        <fullName evidence="2">Uncharacterized protein</fullName>
    </submittedName>
</protein>
<dbReference type="Proteomes" id="UP001530315">
    <property type="component" value="Unassembled WGS sequence"/>
</dbReference>
<organism evidence="2 3">
    <name type="scientific">Stephanodiscus triporus</name>
    <dbReference type="NCBI Taxonomy" id="2934178"/>
    <lineage>
        <taxon>Eukaryota</taxon>
        <taxon>Sar</taxon>
        <taxon>Stramenopiles</taxon>
        <taxon>Ochrophyta</taxon>
        <taxon>Bacillariophyta</taxon>
        <taxon>Coscinodiscophyceae</taxon>
        <taxon>Thalassiosirophycidae</taxon>
        <taxon>Stephanodiscales</taxon>
        <taxon>Stephanodiscaceae</taxon>
        <taxon>Stephanodiscus</taxon>
    </lineage>
</organism>